<comment type="caution">
    <text evidence="5">The sequence shown here is derived from an EMBL/GenBank/DDBJ whole genome shotgun (WGS) entry which is preliminary data.</text>
</comment>
<dbReference type="PANTHER" id="PTHR12176:SF80">
    <property type="entry name" value="EEF1A LYSINE METHYLTRANSFERASE 4"/>
    <property type="match status" value="1"/>
</dbReference>
<evidence type="ECO:0000313" key="6">
    <source>
        <dbReference type="Proteomes" id="UP000008974"/>
    </source>
</evidence>
<dbReference type="InterPro" id="IPR029063">
    <property type="entry name" value="SAM-dependent_MTases_sf"/>
</dbReference>
<dbReference type="Pfam" id="PF08241">
    <property type="entry name" value="Methyltransf_11"/>
    <property type="match status" value="1"/>
</dbReference>
<dbReference type="GO" id="GO:0008757">
    <property type="term" value="F:S-adenosylmethionine-dependent methyltransferase activity"/>
    <property type="evidence" value="ECO:0007669"/>
    <property type="project" value="InterPro"/>
</dbReference>
<dbReference type="Gene3D" id="3.40.50.150">
    <property type="entry name" value="Vaccinia Virus protein VP39"/>
    <property type="match status" value="1"/>
</dbReference>
<dbReference type="GO" id="GO:0032259">
    <property type="term" value="P:methylation"/>
    <property type="evidence" value="ECO:0007669"/>
    <property type="project" value="UniProtKB-KW"/>
</dbReference>
<evidence type="ECO:0000313" key="5">
    <source>
        <dbReference type="EMBL" id="EFO65001.1"/>
    </source>
</evidence>
<dbReference type="VEuPathDB" id="GiardiaDB:GLP15_393"/>
<dbReference type="OMA" id="IESIDWR"/>
<dbReference type="CDD" id="cd02440">
    <property type="entry name" value="AdoMet_MTases"/>
    <property type="match status" value="1"/>
</dbReference>
<evidence type="ECO:0000259" key="4">
    <source>
        <dbReference type="Pfam" id="PF08241"/>
    </source>
</evidence>
<dbReference type="InterPro" id="IPR051419">
    <property type="entry name" value="Lys/N-term_MeTrsfase_sf"/>
</dbReference>
<sequence>MLPCLAGHFPEDDLCGYDELSNIIKEYVPDQRTEIADFGCGYSGVLLSLYGQGYHLLTGIDIDYAVISKMAEKTKAIESIDWRAEDIRSLPLPNETFGCILFKNVLSITTLQLDICSAVEAIHEAHRVLCHNGILICVSTLSLEQFSTAFQGPGLTWIPVIIFTSDSLAADQQRPMSHIPYIIAVLRKP</sequence>
<evidence type="ECO:0000256" key="1">
    <source>
        <dbReference type="ARBA" id="ARBA00008361"/>
    </source>
</evidence>
<dbReference type="EMBL" id="ACVC01000053">
    <property type="protein sequence ID" value="EFO65001.1"/>
    <property type="molecule type" value="Genomic_DNA"/>
</dbReference>
<keyword evidence="3" id="KW-0808">Transferase</keyword>
<organism evidence="5 6">
    <name type="scientific">Giardia intestinalis (strain P15)</name>
    <name type="common">Giardia lamblia</name>
    <dbReference type="NCBI Taxonomy" id="658858"/>
    <lineage>
        <taxon>Eukaryota</taxon>
        <taxon>Metamonada</taxon>
        <taxon>Diplomonadida</taxon>
        <taxon>Hexamitidae</taxon>
        <taxon>Giardiinae</taxon>
        <taxon>Giardia</taxon>
    </lineage>
</organism>
<protein>
    <recommendedName>
        <fullName evidence="4">Methyltransferase type 11 domain-containing protein</fullName>
    </recommendedName>
</protein>
<dbReference type="InterPro" id="IPR013216">
    <property type="entry name" value="Methyltransf_11"/>
</dbReference>
<accession>E1EXT0</accession>
<gene>
    <name evidence="5" type="ORF">GLP15_393</name>
</gene>
<dbReference type="SUPFAM" id="SSF53335">
    <property type="entry name" value="S-adenosyl-L-methionine-dependent methyltransferases"/>
    <property type="match status" value="1"/>
</dbReference>
<evidence type="ECO:0000256" key="3">
    <source>
        <dbReference type="ARBA" id="ARBA00022679"/>
    </source>
</evidence>
<dbReference type="OrthoDB" id="47276at2759"/>
<proteinExistence type="inferred from homology"/>
<feature type="domain" description="Methyltransferase type 11" evidence="4">
    <location>
        <begin position="37"/>
        <end position="137"/>
    </location>
</feature>
<dbReference type="AlphaFoldDB" id="E1EXT0"/>
<keyword evidence="2" id="KW-0489">Methyltransferase</keyword>
<name>E1EXT0_GIAIA</name>
<dbReference type="Proteomes" id="UP000008974">
    <property type="component" value="Unassembled WGS sequence"/>
</dbReference>
<reference evidence="5 6" key="1">
    <citation type="journal article" date="2010" name="BMC Genomics">
        <title>Genome analysis and comparative genomics of a Giardia intestinalis assemblage E isolate.</title>
        <authorList>
            <person name="Jerlstrom-Hultqvist J."/>
            <person name="Franzen O."/>
            <person name="Ankarklev J."/>
            <person name="Xu F."/>
            <person name="Nohynkova E."/>
            <person name="Andersson J.O."/>
            <person name="Svard S.G."/>
            <person name="Andersson B."/>
        </authorList>
    </citation>
    <scope>NUCLEOTIDE SEQUENCE [LARGE SCALE GENOMIC DNA]</scope>
    <source>
        <strain evidence="5 6">P15</strain>
    </source>
</reference>
<evidence type="ECO:0000256" key="2">
    <source>
        <dbReference type="ARBA" id="ARBA00022603"/>
    </source>
</evidence>
<comment type="similarity">
    <text evidence="1">Belongs to the methyltransferase superfamily.</text>
</comment>
<dbReference type="PANTHER" id="PTHR12176">
    <property type="entry name" value="SAM-DEPENDENT METHYLTRANSFERASE SUPERFAMILY PROTEIN"/>
    <property type="match status" value="1"/>
</dbReference>